<dbReference type="GO" id="GO:0050660">
    <property type="term" value="F:flavin adenine dinucleotide binding"/>
    <property type="evidence" value="ECO:0007669"/>
    <property type="project" value="InterPro"/>
</dbReference>
<organism evidence="3">
    <name type="scientific">Oryza barthii</name>
    <dbReference type="NCBI Taxonomy" id="65489"/>
    <lineage>
        <taxon>Eukaryota</taxon>
        <taxon>Viridiplantae</taxon>
        <taxon>Streptophyta</taxon>
        <taxon>Embryophyta</taxon>
        <taxon>Tracheophyta</taxon>
        <taxon>Spermatophyta</taxon>
        <taxon>Magnoliopsida</taxon>
        <taxon>Liliopsida</taxon>
        <taxon>Poales</taxon>
        <taxon>Poaceae</taxon>
        <taxon>BOP clade</taxon>
        <taxon>Oryzoideae</taxon>
        <taxon>Oryzeae</taxon>
        <taxon>Oryzinae</taxon>
        <taxon>Oryza</taxon>
    </lineage>
</organism>
<feature type="region of interest" description="Disordered" evidence="1">
    <location>
        <begin position="1"/>
        <end position="36"/>
    </location>
</feature>
<dbReference type="PANTHER" id="PTHR45968">
    <property type="entry name" value="OSJNBA0019K04.7 PROTEIN"/>
    <property type="match status" value="1"/>
</dbReference>
<dbReference type="Pfam" id="PF00564">
    <property type="entry name" value="PB1"/>
    <property type="match status" value="1"/>
</dbReference>
<evidence type="ECO:0000313" key="4">
    <source>
        <dbReference type="Proteomes" id="UP000026960"/>
    </source>
</evidence>
<dbReference type="InterPro" id="IPR000172">
    <property type="entry name" value="GMC_OxRdtase_N"/>
</dbReference>
<evidence type="ECO:0000256" key="1">
    <source>
        <dbReference type="SAM" id="MobiDB-lite"/>
    </source>
</evidence>
<dbReference type="Proteomes" id="UP000026960">
    <property type="component" value="Chromosome 2"/>
</dbReference>
<dbReference type="InterPro" id="IPR000270">
    <property type="entry name" value="PB1_dom"/>
</dbReference>
<sequence>MASSNLQKSYTPVGQGQLAGGRRPVGEAGVQRPTTGAGFYTRASSGYVRAAGWDPRLVNASYRWVERELVFRPDVPRWQWGLLQAGVTPDNGYTLEHVQGTKIGRLPPASLPEAAHRVPPRHRVADPLPTHRHVIVNMHGLRNHFLALKLTRQVFAEGTATPVAYGVVFTDPAGVRHHVYLRGGAKSEVIVTAGTLGSPQLLMLSGVGPRGELEKHGILPVLDQPRVGQGVADNPMNSVFVPSPVPVALSLVQIVGVSRFGTFIEGVSGSHICSGGGRGACVDGGSRIKILCSFGGRIMPCPSDDALKYIDSETRILAVARSIPFSPRADLKKKVEEMFRTEVAVVAEDLDVLVSVTWDEDLTHMLDEYDCSKEKRSPSASPRFRVYIFSSPRFRMHHDSSSGALAEEEEDVGCNRHDVVAAPVPVVRRGEGHLVGVVPRIAVPRREVRERKEGKREGSGMAS</sequence>
<keyword evidence="4" id="KW-1185">Reference proteome</keyword>
<feature type="compositionally biased region" description="Polar residues" evidence="1">
    <location>
        <begin position="1"/>
        <end position="14"/>
    </location>
</feature>
<accession>A0A0D3FAX0</accession>
<name>A0A0D3FAX0_9ORYZ</name>
<dbReference type="SMART" id="SM00666">
    <property type="entry name" value="PB1"/>
    <property type="match status" value="1"/>
</dbReference>
<dbReference type="InterPro" id="IPR051871">
    <property type="entry name" value="GMC_Oxidoreductase-Related"/>
</dbReference>
<dbReference type="EnsemblPlants" id="OBART02G33780.1">
    <property type="protein sequence ID" value="OBART02G33780.1"/>
    <property type="gene ID" value="OBART02G33780"/>
</dbReference>
<dbReference type="InterPro" id="IPR036188">
    <property type="entry name" value="FAD/NAD-bd_sf"/>
</dbReference>
<dbReference type="Gramene" id="OBART02G33780.1">
    <property type="protein sequence ID" value="OBART02G33780.1"/>
    <property type="gene ID" value="OBART02G33780"/>
</dbReference>
<dbReference type="Gene3D" id="3.50.50.60">
    <property type="entry name" value="FAD/NAD(P)-binding domain"/>
    <property type="match status" value="1"/>
</dbReference>
<dbReference type="PANTHER" id="PTHR45968:SF10">
    <property type="entry name" value="OS03G0118700 PROTEIN"/>
    <property type="match status" value="1"/>
</dbReference>
<protein>
    <recommendedName>
        <fullName evidence="2">Glucose-methanol-choline oxidoreductase N-terminal domain-containing protein</fullName>
    </recommendedName>
</protein>
<dbReference type="CDD" id="cd06410">
    <property type="entry name" value="PB1_UP2"/>
    <property type="match status" value="1"/>
</dbReference>
<dbReference type="Pfam" id="PF00732">
    <property type="entry name" value="GMC_oxred_N"/>
    <property type="match status" value="1"/>
</dbReference>
<dbReference type="STRING" id="65489.A0A0D3FAX0"/>
<feature type="domain" description="Glucose-methanol-choline oxidoreductase N-terminal" evidence="2">
    <location>
        <begin position="194"/>
        <end position="208"/>
    </location>
</feature>
<dbReference type="SUPFAM" id="SSF54277">
    <property type="entry name" value="CAD &amp; PB1 domains"/>
    <property type="match status" value="1"/>
</dbReference>
<dbReference type="HOGENOM" id="CLU_591062_0_0_1"/>
<reference evidence="3" key="2">
    <citation type="submission" date="2015-03" db="UniProtKB">
        <authorList>
            <consortium name="EnsemblPlants"/>
        </authorList>
    </citation>
    <scope>IDENTIFICATION</scope>
</reference>
<dbReference type="GO" id="GO:0016614">
    <property type="term" value="F:oxidoreductase activity, acting on CH-OH group of donors"/>
    <property type="evidence" value="ECO:0007669"/>
    <property type="project" value="InterPro"/>
</dbReference>
<dbReference type="Gene3D" id="3.30.410.40">
    <property type="match status" value="1"/>
</dbReference>
<dbReference type="eggNOG" id="KOG1238">
    <property type="taxonomic scope" value="Eukaryota"/>
</dbReference>
<evidence type="ECO:0000313" key="3">
    <source>
        <dbReference type="EnsemblPlants" id="OBART02G33780.1"/>
    </source>
</evidence>
<reference evidence="3" key="1">
    <citation type="journal article" date="2009" name="Rice">
        <title>De Novo Next Generation Sequencing of Plant Genomes.</title>
        <authorList>
            <person name="Rounsley S."/>
            <person name="Marri P.R."/>
            <person name="Yu Y."/>
            <person name="He R."/>
            <person name="Sisneros N."/>
            <person name="Goicoechea J.L."/>
            <person name="Lee S.J."/>
            <person name="Angelova A."/>
            <person name="Kudrna D."/>
            <person name="Luo M."/>
            <person name="Affourtit J."/>
            <person name="Desany B."/>
            <person name="Knight J."/>
            <person name="Niazi F."/>
            <person name="Egholm M."/>
            <person name="Wing R.A."/>
        </authorList>
    </citation>
    <scope>NUCLEOTIDE SEQUENCE [LARGE SCALE GENOMIC DNA]</scope>
    <source>
        <strain evidence="3">cv. IRGC 105608</strain>
    </source>
</reference>
<proteinExistence type="predicted"/>
<dbReference type="AlphaFoldDB" id="A0A0D3FAX0"/>
<dbReference type="PaxDb" id="65489-OBART02G33780.1"/>
<evidence type="ECO:0000259" key="2">
    <source>
        <dbReference type="PROSITE" id="PS00624"/>
    </source>
</evidence>
<dbReference type="SUPFAM" id="SSF51905">
    <property type="entry name" value="FAD/NAD(P)-binding domain"/>
    <property type="match status" value="1"/>
</dbReference>
<dbReference type="Gene3D" id="3.10.20.90">
    <property type="entry name" value="Phosphatidylinositol 3-kinase Catalytic Subunit, Chain A, domain 1"/>
    <property type="match status" value="1"/>
</dbReference>
<dbReference type="PROSITE" id="PS00624">
    <property type="entry name" value="GMC_OXRED_2"/>
    <property type="match status" value="1"/>
</dbReference>